<keyword evidence="3" id="KW-1185">Reference proteome</keyword>
<dbReference type="Proteomes" id="UP001144313">
    <property type="component" value="Unassembled WGS sequence"/>
</dbReference>
<feature type="domain" description="NADP-dependent oxidoreductase" evidence="1">
    <location>
        <begin position="23"/>
        <end position="308"/>
    </location>
</feature>
<evidence type="ECO:0000259" key="1">
    <source>
        <dbReference type="Pfam" id="PF00248"/>
    </source>
</evidence>
<dbReference type="Pfam" id="PF00248">
    <property type="entry name" value="Aldo_ket_red"/>
    <property type="match status" value="1"/>
</dbReference>
<dbReference type="InterPro" id="IPR020471">
    <property type="entry name" value="AKR"/>
</dbReference>
<proteinExistence type="predicted"/>
<dbReference type="PANTHER" id="PTHR42686:SF1">
    <property type="entry name" value="GH17980P-RELATED"/>
    <property type="match status" value="1"/>
</dbReference>
<organism evidence="2 3">
    <name type="scientific">Glycomyces algeriensis</name>
    <dbReference type="NCBI Taxonomy" id="256037"/>
    <lineage>
        <taxon>Bacteria</taxon>
        <taxon>Bacillati</taxon>
        <taxon>Actinomycetota</taxon>
        <taxon>Actinomycetes</taxon>
        <taxon>Glycomycetales</taxon>
        <taxon>Glycomycetaceae</taxon>
        <taxon>Glycomyces</taxon>
    </lineage>
</organism>
<name>A0A9W6G5X1_9ACTN</name>
<dbReference type="SUPFAM" id="SSF51430">
    <property type="entry name" value="NAD(P)-linked oxidoreductase"/>
    <property type="match status" value="1"/>
</dbReference>
<reference evidence="2" key="1">
    <citation type="submission" date="2022-12" db="EMBL/GenBank/DDBJ databases">
        <title>Reference genome sequencing for broad-spectrum identification of bacterial and archaeal isolates by mass spectrometry.</title>
        <authorList>
            <person name="Sekiguchi Y."/>
            <person name="Tourlousse D.M."/>
        </authorList>
    </citation>
    <scope>NUCLEOTIDE SEQUENCE</scope>
    <source>
        <strain evidence="2">LLR39Z86</strain>
    </source>
</reference>
<accession>A0A9W6G5X1</accession>
<dbReference type="CDD" id="cd19152">
    <property type="entry name" value="AKR_AKR15A"/>
    <property type="match status" value="1"/>
</dbReference>
<evidence type="ECO:0000313" key="2">
    <source>
        <dbReference type="EMBL" id="GLI40990.1"/>
    </source>
</evidence>
<dbReference type="GO" id="GO:0016491">
    <property type="term" value="F:oxidoreductase activity"/>
    <property type="evidence" value="ECO:0007669"/>
    <property type="project" value="InterPro"/>
</dbReference>
<sequence>MVADSHSLPSHTLGGTDVAVTAVGLGCAPLAGLFAPVDPAVAAATVEAAWDGGIRHFDTAPHYGAGLSEERLGSALAGRDRDAFTLSTKMGRVLVDHEGPWDIWGEPNGKAAVFDFSYRGAHDAHLGSLERLGTPRVEIGLIHDPDDHRAEALAGTHKALTELKAAGRIGAVGIGMNSTDAAADLLAQADFDVALIAGRYTLLDQSALDRLYPLCTERGVSVIAAGVFNSGVLADPKPGAHFNYAEADPRLLARVQALNAICERHDTPLRAAALQFPAAHPAVASILVGARTPAEVDDALAMYAHPIPGALWHDLKRAGLLAEEAPVPS</sequence>
<dbReference type="InterPro" id="IPR036812">
    <property type="entry name" value="NAD(P)_OxRdtase_dom_sf"/>
</dbReference>
<dbReference type="Gene3D" id="3.20.20.100">
    <property type="entry name" value="NADP-dependent oxidoreductase domain"/>
    <property type="match status" value="1"/>
</dbReference>
<dbReference type="RefSeq" id="WP_270118830.1">
    <property type="nucleotide sequence ID" value="NZ_BAAAOL010000014.1"/>
</dbReference>
<comment type="caution">
    <text evidence="2">The sequence shown here is derived from an EMBL/GenBank/DDBJ whole genome shotgun (WGS) entry which is preliminary data.</text>
</comment>
<dbReference type="EMBL" id="BSDT01000001">
    <property type="protein sequence ID" value="GLI40990.1"/>
    <property type="molecule type" value="Genomic_DNA"/>
</dbReference>
<dbReference type="GO" id="GO:0005829">
    <property type="term" value="C:cytosol"/>
    <property type="evidence" value="ECO:0007669"/>
    <property type="project" value="TreeGrafter"/>
</dbReference>
<dbReference type="InterPro" id="IPR023210">
    <property type="entry name" value="NADP_OxRdtase_dom"/>
</dbReference>
<protein>
    <submittedName>
        <fullName evidence="2">Oxidoreductase</fullName>
    </submittedName>
</protein>
<dbReference type="AlphaFoldDB" id="A0A9W6G5X1"/>
<dbReference type="PANTHER" id="PTHR42686">
    <property type="entry name" value="GH17980P-RELATED"/>
    <property type="match status" value="1"/>
</dbReference>
<gene>
    <name evidence="2" type="ORF">GALLR39Z86_08400</name>
</gene>
<evidence type="ECO:0000313" key="3">
    <source>
        <dbReference type="Proteomes" id="UP001144313"/>
    </source>
</evidence>